<comment type="caution">
    <text evidence="1">The sequence shown here is derived from an EMBL/GenBank/DDBJ whole genome shotgun (WGS) entry which is preliminary data.</text>
</comment>
<reference evidence="1 2" key="1">
    <citation type="submission" date="2019-11" db="EMBL/GenBank/DDBJ databases">
        <title>Draft genome sequences of five Paenibacillus species of dairy origin.</title>
        <authorList>
            <person name="Olajide A.M."/>
            <person name="Chen S."/>
            <person name="Lapointe G."/>
        </authorList>
    </citation>
    <scope>NUCLEOTIDE SEQUENCE [LARGE SCALE GENOMIC DNA]</scope>
    <source>
        <strain evidence="1 2">3CT49</strain>
    </source>
</reference>
<evidence type="ECO:0000313" key="1">
    <source>
        <dbReference type="EMBL" id="MUG21795.1"/>
    </source>
</evidence>
<dbReference type="RefSeq" id="WP_196427462.1">
    <property type="nucleotide sequence ID" value="NZ_JAQCVN010000038.1"/>
</dbReference>
<dbReference type="EMBL" id="WNZZ01000003">
    <property type="protein sequence ID" value="MUG21795.1"/>
    <property type="molecule type" value="Genomic_DNA"/>
</dbReference>
<proteinExistence type="predicted"/>
<dbReference type="AlphaFoldDB" id="A0A6N8EQ97"/>
<evidence type="ECO:0000313" key="2">
    <source>
        <dbReference type="Proteomes" id="UP000442469"/>
    </source>
</evidence>
<organism evidence="1 2">
    <name type="scientific">Paenibacillus macerans</name>
    <name type="common">Bacillus macerans</name>
    <dbReference type="NCBI Taxonomy" id="44252"/>
    <lineage>
        <taxon>Bacteria</taxon>
        <taxon>Bacillati</taxon>
        <taxon>Bacillota</taxon>
        <taxon>Bacilli</taxon>
        <taxon>Bacillales</taxon>
        <taxon>Paenibacillaceae</taxon>
        <taxon>Paenibacillus</taxon>
    </lineage>
</organism>
<protein>
    <submittedName>
        <fullName evidence="1">YgiT-type zinc finger domain-containing protein</fullName>
    </submittedName>
</protein>
<name>A0A6N8EQ97_PAEMA</name>
<dbReference type="Proteomes" id="UP000442469">
    <property type="component" value="Unassembled WGS sequence"/>
</dbReference>
<accession>A0A6N8EQ97</accession>
<sequence>MLLTQNHCVPRTESICRCGRKSHVRTGDGNFFIGEKKITIKNLAYFYCPYCKKASYDSEMNIDGALKYAYQNGLQYYDWNEYIRKA</sequence>
<gene>
    <name evidence="1" type="ORF">GNQ08_05045</name>
</gene>